<dbReference type="PROSITE" id="PS51257">
    <property type="entry name" value="PROKAR_LIPOPROTEIN"/>
    <property type="match status" value="1"/>
</dbReference>
<dbReference type="RefSeq" id="WP_101304579.1">
    <property type="nucleotide sequence ID" value="NZ_NXGX01000009.1"/>
</dbReference>
<feature type="signal peptide" evidence="1">
    <location>
        <begin position="1"/>
        <end position="26"/>
    </location>
</feature>
<accession>A0A2N3L1S1</accession>
<organism evidence="2 3">
    <name type="scientific">Thalassospira lohafexi</name>
    <dbReference type="NCBI Taxonomy" id="744227"/>
    <lineage>
        <taxon>Bacteria</taxon>
        <taxon>Pseudomonadati</taxon>
        <taxon>Pseudomonadota</taxon>
        <taxon>Alphaproteobacteria</taxon>
        <taxon>Rhodospirillales</taxon>
        <taxon>Thalassospiraceae</taxon>
        <taxon>Thalassospira</taxon>
    </lineage>
</organism>
<gene>
    <name evidence="2" type="ORF">COO92_19115</name>
</gene>
<dbReference type="EMBL" id="NXGX01000009">
    <property type="protein sequence ID" value="PKR56763.1"/>
    <property type="molecule type" value="Genomic_DNA"/>
</dbReference>
<reference evidence="2 3" key="1">
    <citation type="submission" date="2017-09" db="EMBL/GenBank/DDBJ databases">
        <title>Biodiversity and function of Thalassospira species in the particle-attached aromatic-hydrocarbon-degrading consortia from the surface seawater of the China South Sea.</title>
        <authorList>
            <person name="Dong C."/>
            <person name="Lai Q."/>
            <person name="Shao Z."/>
        </authorList>
    </citation>
    <scope>NUCLEOTIDE SEQUENCE [LARGE SCALE GENOMIC DNA]</scope>
    <source>
        <strain evidence="2 3">139Z-12</strain>
    </source>
</reference>
<proteinExistence type="predicted"/>
<protein>
    <recommendedName>
        <fullName evidence="4">Pilus assembly protein CpaD</fullName>
    </recommendedName>
</protein>
<name>A0A2N3L1S1_9PROT</name>
<evidence type="ECO:0000313" key="3">
    <source>
        <dbReference type="Proteomes" id="UP000233332"/>
    </source>
</evidence>
<comment type="caution">
    <text evidence="2">The sequence shown here is derived from an EMBL/GenBank/DDBJ whole genome shotgun (WGS) entry which is preliminary data.</text>
</comment>
<evidence type="ECO:0008006" key="4">
    <source>
        <dbReference type="Google" id="ProtNLM"/>
    </source>
</evidence>
<evidence type="ECO:0000256" key="1">
    <source>
        <dbReference type="SAM" id="SignalP"/>
    </source>
</evidence>
<dbReference type="AlphaFoldDB" id="A0A2N3L1S1"/>
<dbReference type="Proteomes" id="UP000233332">
    <property type="component" value="Unassembled WGS sequence"/>
</dbReference>
<keyword evidence="3" id="KW-1185">Reference proteome</keyword>
<feature type="chain" id="PRO_5014755737" description="Pilus assembly protein CpaD" evidence="1">
    <location>
        <begin position="27"/>
        <end position="193"/>
    </location>
</feature>
<evidence type="ECO:0000313" key="2">
    <source>
        <dbReference type="EMBL" id="PKR56763.1"/>
    </source>
</evidence>
<sequence length="193" mass="21056">MTTRKLRKLSSIAALGALSALTGCGAALVEAPYYNVSEVQSFKVAGAPSQIMMLDIVDANDTLDNQTWADALSNHGYPPRLNFVTDATDISDTQTIKPENRLVVVVNPTQTTMRGTLCTDPQSAKSDGTSDRVIVRFGFCAGDDIISETRARLVRDKFEQQVINSADTISYQLFPRNLNKNDDKNCSGMMPIC</sequence>
<keyword evidence="1" id="KW-0732">Signal</keyword>